<dbReference type="Gene3D" id="2.170.140.10">
    <property type="entry name" value="Chitin binding domain"/>
    <property type="match status" value="1"/>
</dbReference>
<dbReference type="GO" id="GO:0005576">
    <property type="term" value="C:extracellular region"/>
    <property type="evidence" value="ECO:0007669"/>
    <property type="project" value="InterPro"/>
</dbReference>
<reference evidence="2 3" key="1">
    <citation type="submission" date="2023-11" db="EMBL/GenBank/DDBJ databases">
        <title>Halocaridina rubra genome assembly.</title>
        <authorList>
            <person name="Smith C."/>
        </authorList>
    </citation>
    <scope>NUCLEOTIDE SEQUENCE [LARGE SCALE GENOMIC DNA]</scope>
    <source>
        <strain evidence="2">EP-1</strain>
        <tissue evidence="2">Whole</tissue>
    </source>
</reference>
<evidence type="ECO:0000313" key="2">
    <source>
        <dbReference type="EMBL" id="KAK7078466.1"/>
    </source>
</evidence>
<dbReference type="SUPFAM" id="SSF57625">
    <property type="entry name" value="Invertebrate chitin-binding proteins"/>
    <property type="match status" value="1"/>
</dbReference>
<proteinExistence type="predicted"/>
<dbReference type="InterPro" id="IPR036508">
    <property type="entry name" value="Chitin-bd_dom_sf"/>
</dbReference>
<gene>
    <name evidence="2" type="ORF">SK128_012654</name>
</gene>
<feature type="domain" description="Chitin-binding type-2" evidence="1">
    <location>
        <begin position="96"/>
        <end position="167"/>
    </location>
</feature>
<dbReference type="InterPro" id="IPR002557">
    <property type="entry name" value="Chitin-bd_dom"/>
</dbReference>
<dbReference type="PROSITE" id="PS50940">
    <property type="entry name" value="CHIT_BIND_II"/>
    <property type="match status" value="1"/>
</dbReference>
<evidence type="ECO:0000313" key="3">
    <source>
        <dbReference type="Proteomes" id="UP001381693"/>
    </source>
</evidence>
<dbReference type="PANTHER" id="PTHR22933">
    <property type="entry name" value="FI18007P1-RELATED"/>
    <property type="match status" value="1"/>
</dbReference>
<dbReference type="EMBL" id="JAXCGZ010007817">
    <property type="protein sequence ID" value="KAK7078466.1"/>
    <property type="molecule type" value="Genomic_DNA"/>
</dbReference>
<protein>
    <recommendedName>
        <fullName evidence="1">Chitin-binding type-2 domain-containing protein</fullName>
    </recommendedName>
</protein>
<dbReference type="InterPro" id="IPR052976">
    <property type="entry name" value="Scoloptoxin-like"/>
</dbReference>
<dbReference type="PANTHER" id="PTHR22933:SF43">
    <property type="entry name" value="LP10131P"/>
    <property type="match status" value="1"/>
</dbReference>
<dbReference type="Pfam" id="PF01607">
    <property type="entry name" value="CBM_14"/>
    <property type="match status" value="1"/>
</dbReference>
<sequence>MPPIFPRIVYSPFDFIYKEAMQTKILLLIAVVAAFAYARPRALTPPNDILLQLQKGNVFTAAPSGATLVKTIPPIPNLVDRLPDNATLIRANIVDTFRCDGRNYGYYGDVDNDCQVFHVCVPLKQIYPVNFTSDITYQFSFICPAHTVFTQDAKVCAWESEAIPCSESPALYWMNNNFFRIVEEFGKKRYAYVNEPLS</sequence>
<name>A0AAN8X5U3_HALRR</name>
<dbReference type="Proteomes" id="UP001381693">
    <property type="component" value="Unassembled WGS sequence"/>
</dbReference>
<dbReference type="AlphaFoldDB" id="A0AAN8X5U3"/>
<accession>A0AAN8X5U3</accession>
<evidence type="ECO:0000259" key="1">
    <source>
        <dbReference type="PROSITE" id="PS50940"/>
    </source>
</evidence>
<keyword evidence="3" id="KW-1185">Reference proteome</keyword>
<dbReference type="GO" id="GO:0008061">
    <property type="term" value="F:chitin binding"/>
    <property type="evidence" value="ECO:0007669"/>
    <property type="project" value="InterPro"/>
</dbReference>
<comment type="caution">
    <text evidence="2">The sequence shown here is derived from an EMBL/GenBank/DDBJ whole genome shotgun (WGS) entry which is preliminary data.</text>
</comment>
<organism evidence="2 3">
    <name type="scientific">Halocaridina rubra</name>
    <name type="common">Hawaiian red shrimp</name>
    <dbReference type="NCBI Taxonomy" id="373956"/>
    <lineage>
        <taxon>Eukaryota</taxon>
        <taxon>Metazoa</taxon>
        <taxon>Ecdysozoa</taxon>
        <taxon>Arthropoda</taxon>
        <taxon>Crustacea</taxon>
        <taxon>Multicrustacea</taxon>
        <taxon>Malacostraca</taxon>
        <taxon>Eumalacostraca</taxon>
        <taxon>Eucarida</taxon>
        <taxon>Decapoda</taxon>
        <taxon>Pleocyemata</taxon>
        <taxon>Caridea</taxon>
        <taxon>Atyoidea</taxon>
        <taxon>Atyidae</taxon>
        <taxon>Halocaridina</taxon>
    </lineage>
</organism>